<dbReference type="SFLD" id="SFLDS00029">
    <property type="entry name" value="Radical_SAM"/>
    <property type="match status" value="1"/>
</dbReference>
<dbReference type="EMBL" id="NEVS01000004">
    <property type="protein sequence ID" value="OZI59452.1"/>
    <property type="molecule type" value="Genomic_DNA"/>
</dbReference>
<dbReference type="GO" id="GO:0046872">
    <property type="term" value="F:metal ion binding"/>
    <property type="evidence" value="ECO:0007669"/>
    <property type="project" value="UniProtKB-KW"/>
</dbReference>
<dbReference type="GO" id="GO:0016491">
    <property type="term" value="F:oxidoreductase activity"/>
    <property type="evidence" value="ECO:0007669"/>
    <property type="project" value="InterPro"/>
</dbReference>
<dbReference type="InterPro" id="IPR007197">
    <property type="entry name" value="rSAM"/>
</dbReference>
<evidence type="ECO:0000256" key="6">
    <source>
        <dbReference type="ARBA" id="ARBA00023014"/>
    </source>
</evidence>
<sequence>MGPTRPMAIIHGEHARMHYIEIILKVAERCNLNCTYCYFFNKENKDFEDHPALISPDTVRQLVQFLRTSSHEISETVFQIDIHGGEPLLLGPRRFSEMVSIIENGLQDAKEVRFTVQTNAVLINDAWLDVFSRHKVFVGVSVDGPKDRHDANRIDRRGRGTFDSMVPKIAALKQATSEARIPGFGSISVVSPESNGRATYTCLTQELGFSKLQFLFPDDTHDSANPANAGRFISFVDDLFECWEEDNSRDVRIKFIDQTLVALLQNKHYIQRGRRVNPAFEGVVFTVSSAGDIGHDDTLRNVAPELFKSGMNVANAKFPEFIAWHNMVSGILVSPDLPAPCASCAWNNICEHVTGSYTPLHRMKNGTADQPSVYCEALKVAYQRGAEYLAKRGHPIHQISKNLNPA</sequence>
<keyword evidence="4" id="KW-0479">Metal-binding</keyword>
<dbReference type="OrthoDB" id="308557at2"/>
<evidence type="ECO:0000313" key="9">
    <source>
        <dbReference type="Proteomes" id="UP000215767"/>
    </source>
</evidence>
<protein>
    <recommendedName>
        <fullName evidence="7">Radical SAM core domain-containing protein</fullName>
    </recommendedName>
</protein>
<dbReference type="AlphaFoldDB" id="A0A261UDE6"/>
<dbReference type="InterPro" id="IPR013785">
    <property type="entry name" value="Aldolase_TIM"/>
</dbReference>
<dbReference type="Pfam" id="PF04055">
    <property type="entry name" value="Radical_SAM"/>
    <property type="match status" value="1"/>
</dbReference>
<evidence type="ECO:0000256" key="3">
    <source>
        <dbReference type="ARBA" id="ARBA00022691"/>
    </source>
</evidence>
<dbReference type="SFLD" id="SFLDG01067">
    <property type="entry name" value="SPASM/twitch_domain_containing"/>
    <property type="match status" value="1"/>
</dbReference>
<gene>
    <name evidence="8" type="ORF">CAL28_07850</name>
</gene>
<feature type="domain" description="Radical SAM core" evidence="7">
    <location>
        <begin position="26"/>
        <end position="177"/>
    </location>
</feature>
<organism evidence="8 9">
    <name type="scientific">Bordetella genomosp. 11</name>
    <dbReference type="NCBI Taxonomy" id="1416808"/>
    <lineage>
        <taxon>Bacteria</taxon>
        <taxon>Pseudomonadati</taxon>
        <taxon>Pseudomonadota</taxon>
        <taxon>Betaproteobacteria</taxon>
        <taxon>Burkholderiales</taxon>
        <taxon>Alcaligenaceae</taxon>
        <taxon>Bordetella</taxon>
    </lineage>
</organism>
<dbReference type="GO" id="GO:0051539">
    <property type="term" value="F:4 iron, 4 sulfur cluster binding"/>
    <property type="evidence" value="ECO:0007669"/>
    <property type="project" value="UniProtKB-KW"/>
</dbReference>
<dbReference type="InterPro" id="IPR058240">
    <property type="entry name" value="rSAM_sf"/>
</dbReference>
<evidence type="ECO:0000256" key="1">
    <source>
        <dbReference type="ARBA" id="ARBA00001966"/>
    </source>
</evidence>
<accession>A0A261UDE6</accession>
<proteinExistence type="predicted"/>
<dbReference type="SFLD" id="SFLDG01072">
    <property type="entry name" value="dehydrogenase_like"/>
    <property type="match status" value="1"/>
</dbReference>
<reference evidence="9" key="1">
    <citation type="submission" date="2017-05" db="EMBL/GenBank/DDBJ databases">
        <title>Complete and WGS of Bordetella genogroups.</title>
        <authorList>
            <person name="Spilker T."/>
            <person name="Lipuma J."/>
        </authorList>
    </citation>
    <scope>NUCLEOTIDE SEQUENCE [LARGE SCALE GENOMIC DNA]</scope>
    <source>
        <strain evidence="9">AU8856</strain>
    </source>
</reference>
<dbReference type="SFLD" id="SFLDG01386">
    <property type="entry name" value="main_SPASM_domain-containing"/>
    <property type="match status" value="1"/>
</dbReference>
<dbReference type="SUPFAM" id="SSF102114">
    <property type="entry name" value="Radical SAM enzymes"/>
    <property type="match status" value="1"/>
</dbReference>
<evidence type="ECO:0000256" key="4">
    <source>
        <dbReference type="ARBA" id="ARBA00022723"/>
    </source>
</evidence>
<name>A0A261UDE6_9BORD</name>
<keyword evidence="6" id="KW-0411">Iron-sulfur</keyword>
<evidence type="ECO:0000259" key="7">
    <source>
        <dbReference type="Pfam" id="PF04055"/>
    </source>
</evidence>
<keyword evidence="5" id="KW-0408">Iron</keyword>
<evidence type="ECO:0000256" key="5">
    <source>
        <dbReference type="ARBA" id="ARBA00023004"/>
    </source>
</evidence>
<comment type="cofactor">
    <cofactor evidence="1">
        <name>[4Fe-4S] cluster</name>
        <dbReference type="ChEBI" id="CHEBI:49883"/>
    </cofactor>
</comment>
<dbReference type="PANTHER" id="PTHR43273">
    <property type="entry name" value="ANAEROBIC SULFATASE-MATURATING ENZYME HOMOLOG ASLB-RELATED"/>
    <property type="match status" value="1"/>
</dbReference>
<dbReference type="Gene3D" id="3.20.20.70">
    <property type="entry name" value="Aldolase class I"/>
    <property type="match status" value="1"/>
</dbReference>
<evidence type="ECO:0000256" key="2">
    <source>
        <dbReference type="ARBA" id="ARBA00022485"/>
    </source>
</evidence>
<dbReference type="PANTHER" id="PTHR43273:SF8">
    <property type="entry name" value="RADICAL SAM DOMAIN PROTEIN"/>
    <property type="match status" value="1"/>
</dbReference>
<dbReference type="CDD" id="cd01335">
    <property type="entry name" value="Radical_SAM"/>
    <property type="match status" value="1"/>
</dbReference>
<keyword evidence="3" id="KW-0949">S-adenosyl-L-methionine</keyword>
<dbReference type="InterPro" id="IPR000385">
    <property type="entry name" value="MoaA_NifB_PqqE_Fe-S-bd_CS"/>
</dbReference>
<comment type="caution">
    <text evidence="8">The sequence shown here is derived from an EMBL/GenBank/DDBJ whole genome shotgun (WGS) entry which is preliminary data.</text>
</comment>
<dbReference type="PROSITE" id="PS01305">
    <property type="entry name" value="MOAA_NIFB_PQQE"/>
    <property type="match status" value="1"/>
</dbReference>
<evidence type="ECO:0000313" key="8">
    <source>
        <dbReference type="EMBL" id="OZI59452.1"/>
    </source>
</evidence>
<keyword evidence="9" id="KW-1185">Reference proteome</keyword>
<dbReference type="Proteomes" id="UP000215767">
    <property type="component" value="Unassembled WGS sequence"/>
</dbReference>
<keyword evidence="2" id="KW-0004">4Fe-4S</keyword>
<dbReference type="InterPro" id="IPR023867">
    <property type="entry name" value="Sulphatase_maturase_rSAM"/>
</dbReference>